<dbReference type="EMBL" id="WITJ01000028">
    <property type="protein sequence ID" value="MQW40681.1"/>
    <property type="molecule type" value="Genomic_DNA"/>
</dbReference>
<keyword evidence="1" id="KW-1133">Transmembrane helix</keyword>
<accession>A0A7X1ZC35</accession>
<dbReference type="RefSeq" id="WP_153497295.1">
    <property type="nucleotide sequence ID" value="NZ_CAXYUY010000031.1"/>
</dbReference>
<feature type="transmembrane region" description="Helical" evidence="1">
    <location>
        <begin position="20"/>
        <end position="40"/>
    </location>
</feature>
<protein>
    <submittedName>
        <fullName evidence="2">DUF2127 domain-containing protein</fullName>
    </submittedName>
</protein>
<gene>
    <name evidence="2" type="ORF">GHI93_12235</name>
</gene>
<keyword evidence="1" id="KW-0812">Transmembrane</keyword>
<feature type="transmembrane region" description="Helical" evidence="1">
    <location>
        <begin position="106"/>
        <end position="126"/>
    </location>
</feature>
<dbReference type="AlphaFoldDB" id="A0A7X1ZC35"/>
<dbReference type="OrthoDB" id="8393979at2"/>
<evidence type="ECO:0000313" key="3">
    <source>
        <dbReference type="Proteomes" id="UP000439550"/>
    </source>
</evidence>
<sequence length="168" mass="19363">MVVNKKKEMKVVDVSFDIVLIFKSLFALGEVIGGFLLFFLTPARLNSAISWLAKGEMNQSSHSFLMKLLLDFGAHFTVSTQYLFAIYLLSHGIIKLVTLVLLWKKVLWAYPLSLLVFLGFIIYQLTEFVHTHSVMMIVVSLVDVLMIVLTLLEYQNIKKQRKEKFCQR</sequence>
<proteinExistence type="predicted"/>
<evidence type="ECO:0000313" key="2">
    <source>
        <dbReference type="EMBL" id="MQW40681.1"/>
    </source>
</evidence>
<dbReference type="PIRSF" id="PIRSF034455">
    <property type="entry name" value="UCP034455"/>
    <property type="match status" value="1"/>
</dbReference>
<name>A0A7X1ZC35_9LACT</name>
<dbReference type="Proteomes" id="UP000439550">
    <property type="component" value="Unassembled WGS sequence"/>
</dbReference>
<evidence type="ECO:0000256" key="1">
    <source>
        <dbReference type="SAM" id="Phobius"/>
    </source>
</evidence>
<organism evidence="2 3">
    <name type="scientific">Lactococcus hircilactis</name>
    <dbReference type="NCBI Taxonomy" id="1494462"/>
    <lineage>
        <taxon>Bacteria</taxon>
        <taxon>Bacillati</taxon>
        <taxon>Bacillota</taxon>
        <taxon>Bacilli</taxon>
        <taxon>Lactobacillales</taxon>
        <taxon>Streptococcaceae</taxon>
        <taxon>Lactococcus</taxon>
    </lineage>
</organism>
<keyword evidence="1" id="KW-0472">Membrane</keyword>
<keyword evidence="3" id="KW-1185">Reference proteome</keyword>
<reference evidence="2 3" key="1">
    <citation type="submission" date="2019-10" db="EMBL/GenBank/DDBJ databases">
        <authorList>
            <person name="Dong K."/>
        </authorList>
    </citation>
    <scope>NUCLEOTIDE SEQUENCE [LARGE SCALE GENOMIC DNA]</scope>
    <source>
        <strain evidence="2 3">DSM 28960</strain>
    </source>
</reference>
<dbReference type="InterPro" id="IPR021125">
    <property type="entry name" value="DUF2127"/>
</dbReference>
<feature type="transmembrane region" description="Helical" evidence="1">
    <location>
        <begin position="132"/>
        <end position="152"/>
    </location>
</feature>
<dbReference type="InterPro" id="IPR014591">
    <property type="entry name" value="UCP034455"/>
</dbReference>
<dbReference type="Pfam" id="PF09900">
    <property type="entry name" value="DUF2127"/>
    <property type="match status" value="1"/>
</dbReference>
<comment type="caution">
    <text evidence="2">The sequence shown here is derived from an EMBL/GenBank/DDBJ whole genome shotgun (WGS) entry which is preliminary data.</text>
</comment>
<feature type="transmembrane region" description="Helical" evidence="1">
    <location>
        <begin position="72"/>
        <end position="94"/>
    </location>
</feature>